<gene>
    <name evidence="2" type="ORF">S06H3_20738</name>
</gene>
<dbReference type="AlphaFoldDB" id="X1MDG9"/>
<dbReference type="SUPFAM" id="SSF82607">
    <property type="entry name" value="YbaB-like"/>
    <property type="match status" value="1"/>
</dbReference>
<organism evidence="2">
    <name type="scientific">marine sediment metagenome</name>
    <dbReference type="NCBI Taxonomy" id="412755"/>
    <lineage>
        <taxon>unclassified sequences</taxon>
        <taxon>metagenomes</taxon>
        <taxon>ecological metagenomes</taxon>
    </lineage>
</organism>
<evidence type="ECO:0000256" key="1">
    <source>
        <dbReference type="ARBA" id="ARBA00023125"/>
    </source>
</evidence>
<evidence type="ECO:0000313" key="2">
    <source>
        <dbReference type="EMBL" id="GAI16126.1"/>
    </source>
</evidence>
<dbReference type="NCBIfam" id="TIGR00103">
    <property type="entry name" value="DNA_YbaB_EbfC"/>
    <property type="match status" value="1"/>
</dbReference>
<proteinExistence type="inferred from homology"/>
<dbReference type="Pfam" id="PF02575">
    <property type="entry name" value="YbaB_DNA_bd"/>
    <property type="match status" value="1"/>
</dbReference>
<dbReference type="GO" id="GO:0003677">
    <property type="term" value="F:DNA binding"/>
    <property type="evidence" value="ECO:0007669"/>
    <property type="project" value="UniProtKB-KW"/>
</dbReference>
<dbReference type="HAMAP" id="MF_00274">
    <property type="entry name" value="DNA_YbaB_EbfC"/>
    <property type="match status" value="1"/>
</dbReference>
<reference evidence="2" key="1">
    <citation type="journal article" date="2014" name="Front. Microbiol.">
        <title>High frequency of phylogenetically diverse reductive dehalogenase-homologous genes in deep subseafloor sedimentary metagenomes.</title>
        <authorList>
            <person name="Kawai M."/>
            <person name="Futagami T."/>
            <person name="Toyoda A."/>
            <person name="Takaki Y."/>
            <person name="Nishi S."/>
            <person name="Hori S."/>
            <person name="Arai W."/>
            <person name="Tsubouchi T."/>
            <person name="Morono Y."/>
            <person name="Uchiyama I."/>
            <person name="Ito T."/>
            <person name="Fujiyama A."/>
            <person name="Inagaki F."/>
            <person name="Takami H."/>
        </authorList>
    </citation>
    <scope>NUCLEOTIDE SEQUENCE</scope>
    <source>
        <strain evidence="2">Expedition CK06-06</strain>
    </source>
</reference>
<dbReference type="PANTHER" id="PTHR33449">
    <property type="entry name" value="NUCLEOID-ASSOCIATED PROTEIN YBAB"/>
    <property type="match status" value="1"/>
</dbReference>
<protein>
    <recommendedName>
        <fullName evidence="3">Nucleoid-associated protein</fullName>
    </recommendedName>
</protein>
<dbReference type="InterPro" id="IPR036894">
    <property type="entry name" value="YbaB-like_sf"/>
</dbReference>
<dbReference type="Gene3D" id="3.30.1310.10">
    <property type="entry name" value="Nucleoid-associated protein YbaB-like domain"/>
    <property type="match status" value="1"/>
</dbReference>
<name>X1MDG9_9ZZZZ</name>
<dbReference type="PIRSF" id="PIRSF004555">
    <property type="entry name" value="UCP004555"/>
    <property type="match status" value="1"/>
</dbReference>
<dbReference type="GO" id="GO:0005829">
    <property type="term" value="C:cytosol"/>
    <property type="evidence" value="ECO:0007669"/>
    <property type="project" value="TreeGrafter"/>
</dbReference>
<evidence type="ECO:0008006" key="3">
    <source>
        <dbReference type="Google" id="ProtNLM"/>
    </source>
</evidence>
<dbReference type="InterPro" id="IPR004401">
    <property type="entry name" value="YbaB/EbfC"/>
</dbReference>
<comment type="caution">
    <text evidence="2">The sequence shown here is derived from an EMBL/GenBank/DDBJ whole genome shotgun (WGS) entry which is preliminary data.</text>
</comment>
<dbReference type="PANTHER" id="PTHR33449:SF1">
    <property type="entry name" value="NUCLEOID-ASSOCIATED PROTEIN YBAB"/>
    <property type="match status" value="1"/>
</dbReference>
<keyword evidence="1" id="KW-0238">DNA-binding</keyword>
<accession>X1MDG9</accession>
<sequence length="94" mass="10520">MKNIMREAQKLQAKLLEELRKIKVEGSAGGGMVRIEMDGEQTVISVKIEPQILEDKDISMLEDLILAAFNDAKKKVTEKTQESFKSITGFPIPT</sequence>
<dbReference type="EMBL" id="BARV01010781">
    <property type="protein sequence ID" value="GAI16126.1"/>
    <property type="molecule type" value="Genomic_DNA"/>
</dbReference>